<dbReference type="AlphaFoldDB" id="A0A0D3F4E5"/>
<dbReference type="PaxDb" id="65489-OBART02G14490.1"/>
<feature type="compositionally biased region" description="Polar residues" evidence="1">
    <location>
        <begin position="150"/>
        <end position="160"/>
    </location>
</feature>
<evidence type="ECO:0000313" key="2">
    <source>
        <dbReference type="EnsemblPlants" id="OBART02G14490.1"/>
    </source>
</evidence>
<evidence type="ECO:0000256" key="1">
    <source>
        <dbReference type="SAM" id="MobiDB-lite"/>
    </source>
</evidence>
<evidence type="ECO:0000313" key="3">
    <source>
        <dbReference type="Proteomes" id="UP000026960"/>
    </source>
</evidence>
<dbReference type="Proteomes" id="UP000026960">
    <property type="component" value="Chromosome 2"/>
</dbReference>
<dbReference type="Gramene" id="OBART02G14490.1">
    <property type="protein sequence ID" value="OBART02G14490.1"/>
    <property type="gene ID" value="OBART02G14490"/>
</dbReference>
<feature type="region of interest" description="Disordered" evidence="1">
    <location>
        <begin position="129"/>
        <end position="160"/>
    </location>
</feature>
<proteinExistence type="predicted"/>
<dbReference type="HOGENOM" id="CLU_117377_0_0_1"/>
<name>A0A0D3F4E5_9ORYZ</name>
<dbReference type="EnsemblPlants" id="OBART02G14490.1">
    <property type="protein sequence ID" value="OBART02G14490.1"/>
    <property type="gene ID" value="OBART02G14490"/>
</dbReference>
<keyword evidence="3" id="KW-1185">Reference proteome</keyword>
<protein>
    <submittedName>
        <fullName evidence="2">Uncharacterized protein</fullName>
    </submittedName>
</protein>
<reference evidence="2" key="1">
    <citation type="journal article" date="2009" name="Rice">
        <title>De Novo Next Generation Sequencing of Plant Genomes.</title>
        <authorList>
            <person name="Rounsley S."/>
            <person name="Marri P.R."/>
            <person name="Yu Y."/>
            <person name="He R."/>
            <person name="Sisneros N."/>
            <person name="Goicoechea J.L."/>
            <person name="Lee S.J."/>
            <person name="Angelova A."/>
            <person name="Kudrna D."/>
            <person name="Luo M."/>
            <person name="Affourtit J."/>
            <person name="Desany B."/>
            <person name="Knight J."/>
            <person name="Niazi F."/>
            <person name="Egholm M."/>
            <person name="Wing R.A."/>
        </authorList>
    </citation>
    <scope>NUCLEOTIDE SEQUENCE [LARGE SCALE GENOMIC DNA]</scope>
    <source>
        <strain evidence="2">cv. IRGC 105608</strain>
    </source>
</reference>
<sequence>MAARTSSGGLDGRRSRRGGSIHRWRVTAGLASDRLDQTPLLPHSLGFFSPNNQRTQGGRYGLHMHRKNRSSCAGEPPHENIAIFVDISGKMCHLSSLPSLSKLPLTLMVNLELELICAKLLKEEAVELENEEARGEHDSEARSQGRIRQRTSWSGSLAGG</sequence>
<accession>A0A0D3F4E5</accession>
<organism evidence="2">
    <name type="scientific">Oryza barthii</name>
    <dbReference type="NCBI Taxonomy" id="65489"/>
    <lineage>
        <taxon>Eukaryota</taxon>
        <taxon>Viridiplantae</taxon>
        <taxon>Streptophyta</taxon>
        <taxon>Embryophyta</taxon>
        <taxon>Tracheophyta</taxon>
        <taxon>Spermatophyta</taxon>
        <taxon>Magnoliopsida</taxon>
        <taxon>Liliopsida</taxon>
        <taxon>Poales</taxon>
        <taxon>Poaceae</taxon>
        <taxon>BOP clade</taxon>
        <taxon>Oryzoideae</taxon>
        <taxon>Oryzeae</taxon>
        <taxon>Oryzinae</taxon>
        <taxon>Oryza</taxon>
    </lineage>
</organism>
<feature type="compositionally biased region" description="Basic and acidic residues" evidence="1">
    <location>
        <begin position="129"/>
        <end position="143"/>
    </location>
</feature>
<reference evidence="2" key="2">
    <citation type="submission" date="2015-03" db="UniProtKB">
        <authorList>
            <consortium name="EnsemblPlants"/>
        </authorList>
    </citation>
    <scope>IDENTIFICATION</scope>
</reference>